<proteinExistence type="predicted"/>
<feature type="transmembrane region" description="Helical" evidence="1">
    <location>
        <begin position="221"/>
        <end position="239"/>
    </location>
</feature>
<comment type="caution">
    <text evidence="2">The sequence shown here is derived from an EMBL/GenBank/DDBJ whole genome shotgun (WGS) entry which is preliminary data.</text>
</comment>
<keyword evidence="3" id="KW-1185">Reference proteome</keyword>
<keyword evidence="1" id="KW-1133">Transmembrane helix</keyword>
<feature type="transmembrane region" description="Helical" evidence="1">
    <location>
        <begin position="76"/>
        <end position="95"/>
    </location>
</feature>
<feature type="transmembrane region" description="Helical" evidence="1">
    <location>
        <begin position="176"/>
        <end position="200"/>
    </location>
</feature>
<dbReference type="EMBL" id="BAAAOH010000001">
    <property type="protein sequence ID" value="GAA1998768.1"/>
    <property type="molecule type" value="Genomic_DNA"/>
</dbReference>
<feature type="transmembrane region" description="Helical" evidence="1">
    <location>
        <begin position="125"/>
        <end position="146"/>
    </location>
</feature>
<dbReference type="RefSeq" id="WP_344066675.1">
    <property type="nucleotide sequence ID" value="NZ_BAAAOH010000001.1"/>
</dbReference>
<protein>
    <submittedName>
        <fullName evidence="2">Uncharacterized protein</fullName>
    </submittedName>
</protein>
<evidence type="ECO:0000313" key="2">
    <source>
        <dbReference type="EMBL" id="GAA1998768.1"/>
    </source>
</evidence>
<organism evidence="2 3">
    <name type="scientific">Microbacterium pumilum</name>
    <dbReference type="NCBI Taxonomy" id="344165"/>
    <lineage>
        <taxon>Bacteria</taxon>
        <taxon>Bacillati</taxon>
        <taxon>Actinomycetota</taxon>
        <taxon>Actinomycetes</taxon>
        <taxon>Micrococcales</taxon>
        <taxon>Microbacteriaceae</taxon>
        <taxon>Microbacterium</taxon>
    </lineage>
</organism>
<accession>A0ABP5EJP2</accession>
<keyword evidence="1" id="KW-0472">Membrane</keyword>
<sequence length="318" mass="33164">MAGIALVGYVLCVMVVVAIVWLIVRRRPQRGEPLAPPVRSLLDAARRRAVIAVVGSGVVIVALFVAGYFLNALVGLPVVLAPALGGAAGLLVYSATPPRILAVDSDAAREASLTRRTPLSFLPRVGAGLLAVAVLLQIVFLIFTGATSSPDESGRYRMIAFHTADSGSASGPYAGWFYGVPLLVTTVILVAATLLALWRVSSTPALPQRDLAEVDAGWRRATNRIIVAISSAALLLQFGEVAVQSGLAIRNAHFDGVPAGWDTIGQVFEGAGLAMMIGSIAGLTLAALWAFTLPDLSLIRKPRAAAHRGHAALEGSPQ</sequence>
<feature type="transmembrane region" description="Helical" evidence="1">
    <location>
        <begin position="271"/>
        <end position="293"/>
    </location>
</feature>
<feature type="transmembrane region" description="Helical" evidence="1">
    <location>
        <begin position="6"/>
        <end position="24"/>
    </location>
</feature>
<evidence type="ECO:0000256" key="1">
    <source>
        <dbReference type="SAM" id="Phobius"/>
    </source>
</evidence>
<dbReference type="Proteomes" id="UP001500326">
    <property type="component" value="Unassembled WGS sequence"/>
</dbReference>
<name>A0ABP5EJP2_9MICO</name>
<keyword evidence="1" id="KW-0812">Transmembrane</keyword>
<evidence type="ECO:0000313" key="3">
    <source>
        <dbReference type="Proteomes" id="UP001500326"/>
    </source>
</evidence>
<feature type="transmembrane region" description="Helical" evidence="1">
    <location>
        <begin position="49"/>
        <end position="70"/>
    </location>
</feature>
<reference evidence="3" key="1">
    <citation type="journal article" date="2019" name="Int. J. Syst. Evol. Microbiol.">
        <title>The Global Catalogue of Microorganisms (GCM) 10K type strain sequencing project: providing services to taxonomists for standard genome sequencing and annotation.</title>
        <authorList>
            <consortium name="The Broad Institute Genomics Platform"/>
            <consortium name="The Broad Institute Genome Sequencing Center for Infectious Disease"/>
            <person name="Wu L."/>
            <person name="Ma J."/>
        </authorList>
    </citation>
    <scope>NUCLEOTIDE SEQUENCE [LARGE SCALE GENOMIC DNA]</scope>
    <source>
        <strain evidence="3">JCM 14902</strain>
    </source>
</reference>
<gene>
    <name evidence="2" type="ORF">GCM10009777_40080</name>
</gene>